<sequence>MKALRSLAPWWRGTPCHHWTHHPAHPARGGADERGSVADRKYDFGRSARMVVSRRYLGLDRDEMAAILRVSLSSYQRMENGQAGIPQGIWGEVDKLHEMFDHDVEQLLDEAAGGPLEVTVWRGKTKYRPFPGMWQRVVSEAMRENPQIEPKFPEDEA</sequence>
<reference evidence="1 2" key="1">
    <citation type="submission" date="2020-08" db="EMBL/GenBank/DDBJ databases">
        <title>Genome Sequencing of Nocardia wallacei strain FMUON74 and assembly.</title>
        <authorList>
            <person name="Toyokawa M."/>
            <person name="Uesaka K."/>
        </authorList>
    </citation>
    <scope>NUCLEOTIDE SEQUENCE [LARGE SCALE GENOMIC DNA]</scope>
    <source>
        <strain evidence="1 2">FMUON74</strain>
    </source>
</reference>
<dbReference type="SUPFAM" id="SSF47413">
    <property type="entry name" value="lambda repressor-like DNA-binding domains"/>
    <property type="match status" value="1"/>
</dbReference>
<evidence type="ECO:0000313" key="1">
    <source>
        <dbReference type="EMBL" id="BCK58369.1"/>
    </source>
</evidence>
<keyword evidence="2" id="KW-1185">Reference proteome</keyword>
<accession>A0A7G1KWH0</accession>
<gene>
    <name evidence="1" type="ORF">NWFMUON74_61410</name>
</gene>
<dbReference type="KEGG" id="nwl:NWFMUON74_61410"/>
<dbReference type="GO" id="GO:0003677">
    <property type="term" value="F:DNA binding"/>
    <property type="evidence" value="ECO:0007669"/>
    <property type="project" value="InterPro"/>
</dbReference>
<dbReference type="InterPro" id="IPR027910">
    <property type="entry name" value="YdiL_sf"/>
</dbReference>
<dbReference type="AlphaFoldDB" id="A0A7G1KWH0"/>
<protein>
    <submittedName>
        <fullName evidence="1">Uncharacterized protein</fullName>
    </submittedName>
</protein>
<evidence type="ECO:0000313" key="2">
    <source>
        <dbReference type="Proteomes" id="UP000516173"/>
    </source>
</evidence>
<proteinExistence type="predicted"/>
<dbReference type="Proteomes" id="UP000516173">
    <property type="component" value="Chromosome"/>
</dbReference>
<dbReference type="EMBL" id="AP023396">
    <property type="protein sequence ID" value="BCK58369.1"/>
    <property type="molecule type" value="Genomic_DNA"/>
</dbReference>
<organism evidence="1 2">
    <name type="scientific">Nocardia wallacei</name>
    <dbReference type="NCBI Taxonomy" id="480035"/>
    <lineage>
        <taxon>Bacteria</taxon>
        <taxon>Bacillati</taxon>
        <taxon>Actinomycetota</taxon>
        <taxon>Actinomycetes</taxon>
        <taxon>Mycobacteriales</taxon>
        <taxon>Nocardiaceae</taxon>
        <taxon>Nocardia</taxon>
    </lineage>
</organism>
<dbReference type="InterPro" id="IPR010982">
    <property type="entry name" value="Lambda_DNA-bd_dom_sf"/>
</dbReference>
<dbReference type="CDD" id="cd00093">
    <property type="entry name" value="HTH_XRE"/>
    <property type="match status" value="1"/>
</dbReference>
<dbReference type="InterPro" id="IPR001387">
    <property type="entry name" value="Cro/C1-type_HTH"/>
</dbReference>
<name>A0A7G1KWH0_9NOCA</name>
<dbReference type="Gene3D" id="1.10.3100.10">
    <property type="entry name" value="Putative cytoplasmic protein"/>
    <property type="match status" value="1"/>
</dbReference>